<feature type="region of interest" description="Disordered" evidence="1">
    <location>
        <begin position="158"/>
        <end position="236"/>
    </location>
</feature>
<evidence type="ECO:0000256" key="2">
    <source>
        <dbReference type="SAM" id="SignalP"/>
    </source>
</evidence>
<evidence type="ECO:0000313" key="4">
    <source>
        <dbReference type="Proteomes" id="UP001159200"/>
    </source>
</evidence>
<dbReference type="EMBL" id="JAROYR010000006">
    <property type="protein sequence ID" value="MDH5157855.1"/>
    <property type="molecule type" value="Genomic_DNA"/>
</dbReference>
<evidence type="ECO:0008006" key="5">
    <source>
        <dbReference type="Google" id="ProtNLM"/>
    </source>
</evidence>
<dbReference type="Proteomes" id="UP001159200">
    <property type="component" value="Unassembled WGS sequence"/>
</dbReference>
<keyword evidence="2" id="KW-0732">Signal</keyword>
<protein>
    <recommendedName>
        <fullName evidence="5">Lipoprotein</fullName>
    </recommendedName>
</protein>
<feature type="compositionally biased region" description="Low complexity" evidence="1">
    <location>
        <begin position="85"/>
        <end position="98"/>
    </location>
</feature>
<feature type="signal peptide" evidence="2">
    <location>
        <begin position="1"/>
        <end position="19"/>
    </location>
</feature>
<feature type="compositionally biased region" description="Polar residues" evidence="1">
    <location>
        <begin position="125"/>
        <end position="137"/>
    </location>
</feature>
<sequence length="236" mass="27162">MKKLFFMLLASFLILSACGNEEESKSEDKKETKSEDKDKETDKEKESDKKDNKSNNKDEKSNEEVANNKDKPNETSQEKQKMENKNNTQQQNPNINNNEGPTQQGNRPFGGIPPKGMTNEEYQLLENNMPNANNVSNEEYEKLLNEQVQRIANKNNHSIETPMGTFTPNNQNENTDQNQKIDLNKMPAGDFSTEGMPEEAKNKIEELTRQKDFEGLSQEEYNDRVSEIMNEEMNNN</sequence>
<dbReference type="PROSITE" id="PS51257">
    <property type="entry name" value="PROKAR_LIPOPROTEIN"/>
    <property type="match status" value="1"/>
</dbReference>
<feature type="compositionally biased region" description="Basic and acidic residues" evidence="1">
    <location>
        <begin position="22"/>
        <end position="84"/>
    </location>
</feature>
<organism evidence="3 4">
    <name type="scientific">Staphylococcus cohnii</name>
    <dbReference type="NCBI Taxonomy" id="29382"/>
    <lineage>
        <taxon>Bacteria</taxon>
        <taxon>Bacillati</taxon>
        <taxon>Bacillota</taxon>
        <taxon>Bacilli</taxon>
        <taxon>Bacillales</taxon>
        <taxon>Staphylococcaceae</taxon>
        <taxon>Staphylococcus</taxon>
        <taxon>Staphylococcus cohnii species complex</taxon>
    </lineage>
</organism>
<name>A0ABT6J010_9STAP</name>
<proteinExistence type="predicted"/>
<reference evidence="3 4" key="1">
    <citation type="submission" date="2023-03" db="EMBL/GenBank/DDBJ databases">
        <title>Bacterial isolates from washroom surfaces on a university campus.</title>
        <authorList>
            <person name="Holman D.B."/>
            <person name="Gzyl K.E."/>
            <person name="Taheri A.E."/>
        </authorList>
    </citation>
    <scope>NUCLEOTIDE SEQUENCE [LARGE SCALE GENOMIC DNA]</scope>
    <source>
        <strain evidence="3 4">RD01</strain>
    </source>
</reference>
<keyword evidence="4" id="KW-1185">Reference proteome</keyword>
<feature type="chain" id="PRO_5047334450" description="Lipoprotein" evidence="2">
    <location>
        <begin position="20"/>
        <end position="236"/>
    </location>
</feature>
<evidence type="ECO:0000313" key="3">
    <source>
        <dbReference type="EMBL" id="MDH5157855.1"/>
    </source>
</evidence>
<accession>A0ABT6J010</accession>
<comment type="caution">
    <text evidence="3">The sequence shown here is derived from an EMBL/GenBank/DDBJ whole genome shotgun (WGS) entry which is preliminary data.</text>
</comment>
<evidence type="ECO:0000256" key="1">
    <source>
        <dbReference type="SAM" id="MobiDB-lite"/>
    </source>
</evidence>
<feature type="compositionally biased region" description="Basic and acidic residues" evidence="1">
    <location>
        <begin position="198"/>
        <end position="214"/>
    </location>
</feature>
<feature type="region of interest" description="Disordered" evidence="1">
    <location>
        <begin position="15"/>
        <end position="138"/>
    </location>
</feature>
<feature type="compositionally biased region" description="Polar residues" evidence="1">
    <location>
        <begin position="158"/>
        <end position="181"/>
    </location>
</feature>
<gene>
    <name evidence="3" type="ORF">P5X59_05900</name>
</gene>
<dbReference type="RefSeq" id="WP_280561354.1">
    <property type="nucleotide sequence ID" value="NZ_JAROYJ010000007.1"/>
</dbReference>